<dbReference type="InterPro" id="IPR011684">
    <property type="entry name" value="NAB"/>
</dbReference>
<reference evidence="6 7" key="1">
    <citation type="submission" date="2021-02" db="EMBL/GenBank/DDBJ databases">
        <title>Plant Genome Project.</title>
        <authorList>
            <person name="Zhang R.-G."/>
        </authorList>
    </citation>
    <scope>NUCLEOTIDE SEQUENCE [LARGE SCALE GENOMIC DNA]</scope>
    <source>
        <tissue evidence="6">Leaves</tissue>
    </source>
</reference>
<evidence type="ECO:0000313" key="6">
    <source>
        <dbReference type="EMBL" id="KAH7578417.1"/>
    </source>
</evidence>
<comment type="similarity">
    <text evidence="2">Belongs to the NET family.</text>
</comment>
<feature type="compositionally biased region" description="Acidic residues" evidence="4">
    <location>
        <begin position="260"/>
        <end position="270"/>
    </location>
</feature>
<name>A0ABQ8IP08_9ROSI</name>
<comment type="caution">
    <text evidence="6">The sequence shown here is derived from an EMBL/GenBank/DDBJ whole genome shotgun (WGS) entry which is preliminary data.</text>
</comment>
<dbReference type="PANTHER" id="PTHR32258">
    <property type="entry name" value="PROTEIN NETWORKED 4A"/>
    <property type="match status" value="1"/>
</dbReference>
<feature type="region of interest" description="Disordered" evidence="4">
    <location>
        <begin position="125"/>
        <end position="146"/>
    </location>
</feature>
<feature type="compositionally biased region" description="Basic and acidic residues" evidence="4">
    <location>
        <begin position="214"/>
        <end position="223"/>
    </location>
</feature>
<evidence type="ECO:0000259" key="5">
    <source>
        <dbReference type="PROSITE" id="PS51774"/>
    </source>
</evidence>
<feature type="compositionally biased region" description="Acidic residues" evidence="4">
    <location>
        <begin position="129"/>
        <end position="144"/>
    </location>
</feature>
<feature type="compositionally biased region" description="Acidic residues" evidence="4">
    <location>
        <begin position="203"/>
        <end position="213"/>
    </location>
</feature>
<dbReference type="EMBL" id="JAFEMO010000001">
    <property type="protein sequence ID" value="KAH7578417.1"/>
    <property type="molecule type" value="Genomic_DNA"/>
</dbReference>
<dbReference type="PROSITE" id="PS51774">
    <property type="entry name" value="NAB"/>
    <property type="match status" value="1"/>
</dbReference>
<evidence type="ECO:0000256" key="4">
    <source>
        <dbReference type="SAM" id="MobiDB-lite"/>
    </source>
</evidence>
<feature type="compositionally biased region" description="Acidic residues" evidence="4">
    <location>
        <begin position="152"/>
        <end position="170"/>
    </location>
</feature>
<keyword evidence="7" id="KW-1185">Reference proteome</keyword>
<evidence type="ECO:0000256" key="3">
    <source>
        <dbReference type="SAM" id="Coils"/>
    </source>
</evidence>
<protein>
    <recommendedName>
        <fullName evidence="5">NAB domain-containing protein</fullName>
    </recommendedName>
</protein>
<feature type="region of interest" description="Disordered" evidence="4">
    <location>
        <begin position="151"/>
        <end position="170"/>
    </location>
</feature>
<evidence type="ECO:0000256" key="2">
    <source>
        <dbReference type="ARBA" id="ARBA00038006"/>
    </source>
</evidence>
<feature type="compositionally biased region" description="Basic and acidic residues" evidence="4">
    <location>
        <begin position="271"/>
        <end position="280"/>
    </location>
</feature>
<feature type="region of interest" description="Disordered" evidence="4">
    <location>
        <begin position="201"/>
        <end position="231"/>
    </location>
</feature>
<gene>
    <name evidence="6" type="ORF">JRO89_XS01G0379300</name>
</gene>
<accession>A0ABQ8IP08</accession>
<proteinExistence type="inferred from homology"/>
<organism evidence="6 7">
    <name type="scientific">Xanthoceras sorbifolium</name>
    <dbReference type="NCBI Taxonomy" id="99658"/>
    <lineage>
        <taxon>Eukaryota</taxon>
        <taxon>Viridiplantae</taxon>
        <taxon>Streptophyta</taxon>
        <taxon>Embryophyta</taxon>
        <taxon>Tracheophyta</taxon>
        <taxon>Spermatophyta</taxon>
        <taxon>Magnoliopsida</taxon>
        <taxon>eudicotyledons</taxon>
        <taxon>Gunneridae</taxon>
        <taxon>Pentapetalae</taxon>
        <taxon>rosids</taxon>
        <taxon>malvids</taxon>
        <taxon>Sapindales</taxon>
        <taxon>Sapindaceae</taxon>
        <taxon>Xanthoceroideae</taxon>
        <taxon>Xanthoceras</taxon>
    </lineage>
</organism>
<keyword evidence="1 3" id="KW-0175">Coiled coil</keyword>
<feature type="domain" description="NAB" evidence="5">
    <location>
        <begin position="10"/>
        <end position="91"/>
    </location>
</feature>
<evidence type="ECO:0000256" key="1">
    <source>
        <dbReference type="ARBA" id="ARBA00023054"/>
    </source>
</evidence>
<evidence type="ECO:0000313" key="7">
    <source>
        <dbReference type="Proteomes" id="UP000827721"/>
    </source>
</evidence>
<feature type="coiled-coil region" evidence="3">
    <location>
        <begin position="304"/>
        <end position="338"/>
    </location>
</feature>
<dbReference type="InterPro" id="IPR051861">
    <property type="entry name" value="NET_actin-binding_domain"/>
</dbReference>
<feature type="region of interest" description="Disordered" evidence="4">
    <location>
        <begin position="258"/>
        <end position="288"/>
    </location>
</feature>
<dbReference type="PANTHER" id="PTHR32258:SF28">
    <property type="entry name" value="PROTEIN NETWORKED 3A-RELATED"/>
    <property type="match status" value="1"/>
</dbReference>
<dbReference type="Proteomes" id="UP000827721">
    <property type="component" value="Unassembled WGS sequence"/>
</dbReference>
<sequence>MVEITAKDTSRWWWFDSHNSSKRSPWLHSTLTELDEKTKAMLKLIEEDADSFALRAEMYYKKRPELISMVEDFYRAHRSLAERYDQVKSETGTRLLTTVGSPFISIKHKQQKLMNVMDQTYYSYSGTSDPDDYAESEVDDPDPEDAIHFDNETEVEDPEVDSGMNEDEGPEWENEIHVDQELKEDSVLSEVCDDDEIMKLREETEEVEDPELENEAHVGKEMKDEEDPEQEDVIQVDQEVKEDSVSSEVCDDEIMRLREETEEVEDPELENEAHVGKEMKDEEDPEQEDVIQVDQELKEDSVSSEVCDDEIMKLREEIETLKEENMMQRNQLIQKDEEKREVIRQLSSAVGALKDENVMLRKYIAARQSPKKQSLFEFSKFKAFFRGTTW</sequence>
<dbReference type="Pfam" id="PF07765">
    <property type="entry name" value="KIP1"/>
    <property type="match status" value="1"/>
</dbReference>